<dbReference type="Gramene" id="ONIVA10G06890.4">
    <property type="protein sequence ID" value="ONIVA10G06890.4"/>
    <property type="gene ID" value="ONIVA10G06890"/>
</dbReference>
<reference evidence="3" key="2">
    <citation type="submission" date="2018-04" db="EMBL/GenBank/DDBJ databases">
        <title>OnivRS2 (Oryza nivara Reference Sequence Version 2).</title>
        <authorList>
            <person name="Zhang J."/>
            <person name="Kudrna D."/>
            <person name="Lee S."/>
            <person name="Talag J."/>
            <person name="Rajasekar S."/>
            <person name="Welchert J."/>
            <person name="Hsing Y.-I."/>
            <person name="Wing R.A."/>
        </authorList>
    </citation>
    <scope>NUCLEOTIDE SEQUENCE [LARGE SCALE GENOMIC DNA]</scope>
</reference>
<dbReference type="PANTHER" id="PTHR34452:SF1">
    <property type="entry name" value="SPORULATION-SPECIFIC PROTEIN"/>
    <property type="match status" value="1"/>
</dbReference>
<reference evidence="3" key="1">
    <citation type="submission" date="2015-04" db="UniProtKB">
        <authorList>
            <consortium name="EnsemblPlants"/>
        </authorList>
    </citation>
    <scope>IDENTIFICATION</scope>
    <source>
        <strain evidence="3">SL10</strain>
    </source>
</reference>
<sequence>MSRVPKWKIEKAKVKVVFRLQFHATNIPSTGWDKLFLSFISADTGKVSAKTNKANVRNGSCKWPDPIYEATRLLQDSRTKTYDDKLYKIVVAMGTSRSSILGELDVNLAEFAEALKPVSIALPLRGCEFGTILHQRETGAKSTQQLVNQRSHDPSEIGVASSDIYSHKANARIKLKETSSGFPLAEDSAGSTEDYENSSHNSDGLFAEKIDSYGGHEL</sequence>
<dbReference type="PROSITE" id="PS51840">
    <property type="entry name" value="C2_NT"/>
    <property type="match status" value="1"/>
</dbReference>
<dbReference type="AlphaFoldDB" id="A0A0E0IR54"/>
<evidence type="ECO:0000259" key="2">
    <source>
        <dbReference type="PROSITE" id="PS51840"/>
    </source>
</evidence>
<evidence type="ECO:0000256" key="1">
    <source>
        <dbReference type="SAM" id="MobiDB-lite"/>
    </source>
</evidence>
<proteinExistence type="predicted"/>
<dbReference type="HOGENOM" id="CLU_1181802_0_0_1"/>
<keyword evidence="4" id="KW-1185">Reference proteome</keyword>
<feature type="domain" description="C2 NT-type" evidence="2">
    <location>
        <begin position="6"/>
        <end position="148"/>
    </location>
</feature>
<name>A0A0E0IR54_ORYNI</name>
<evidence type="ECO:0000313" key="4">
    <source>
        <dbReference type="Proteomes" id="UP000006591"/>
    </source>
</evidence>
<organism evidence="3">
    <name type="scientific">Oryza nivara</name>
    <name type="common">Indian wild rice</name>
    <name type="synonym">Oryza sativa f. spontanea</name>
    <dbReference type="NCBI Taxonomy" id="4536"/>
    <lineage>
        <taxon>Eukaryota</taxon>
        <taxon>Viridiplantae</taxon>
        <taxon>Streptophyta</taxon>
        <taxon>Embryophyta</taxon>
        <taxon>Tracheophyta</taxon>
        <taxon>Spermatophyta</taxon>
        <taxon>Magnoliopsida</taxon>
        <taxon>Liliopsida</taxon>
        <taxon>Poales</taxon>
        <taxon>Poaceae</taxon>
        <taxon>BOP clade</taxon>
        <taxon>Oryzoideae</taxon>
        <taxon>Oryzeae</taxon>
        <taxon>Oryzinae</taxon>
        <taxon>Oryza</taxon>
    </lineage>
</organism>
<protein>
    <recommendedName>
        <fullName evidence="2">C2 NT-type domain-containing protein</fullName>
    </recommendedName>
</protein>
<dbReference type="Proteomes" id="UP000006591">
    <property type="component" value="Chromosome 10"/>
</dbReference>
<dbReference type="PANTHER" id="PTHR34452">
    <property type="entry name" value="MYOSIN HEAVY CHAIN-RELATED PROTEIN"/>
    <property type="match status" value="1"/>
</dbReference>
<accession>A0A0E0IR54</accession>
<evidence type="ECO:0000313" key="3">
    <source>
        <dbReference type="EnsemblPlants" id="ONIVA10G06890.4"/>
    </source>
</evidence>
<feature type="region of interest" description="Disordered" evidence="1">
    <location>
        <begin position="180"/>
        <end position="218"/>
    </location>
</feature>
<dbReference type="InterPro" id="IPR019448">
    <property type="entry name" value="NT-C2"/>
</dbReference>
<dbReference type="Pfam" id="PF10358">
    <property type="entry name" value="NT-C2"/>
    <property type="match status" value="1"/>
</dbReference>
<feature type="compositionally biased region" description="Basic and acidic residues" evidence="1">
    <location>
        <begin position="206"/>
        <end position="218"/>
    </location>
</feature>
<dbReference type="EnsemblPlants" id="ONIVA10G06890.4">
    <property type="protein sequence ID" value="ONIVA10G06890.4"/>
    <property type="gene ID" value="ONIVA10G06890"/>
</dbReference>